<sequence length="702" mass="75612">MLARAPVASLLVSALASEREPLRVTAEPCFTDWHEDPEAARVPIAVSRGLLCTERIPASEIAAVQVPPDACEACLERGPAGAPAADALRGAALACAGLPAVLYLLEPPPRPGGQPLAACARAACPLPTLLACVLWEALVPLLPFQVAGRGATSQAPGVPPFGRHLCAGPHPGFYRAAAVLPAHPPAHRCGSIRFLPISFGIPKEDIVACLPSKATSFAPLRPGHMSTYIFPISTFGELEYKRMYREARFALCPKKWGWETMRLYEILANGCIPILGDLQEVPRGALAFLDRALLARAASFSGLGNLQISTSTELPPEPKAGGLDERGYTDAAAELLRHTQQRLTTEAMARYLLAASGLSSSSAVLFLANCGHGDYQCYLCLHGLRQVLGSRLVDVPRLEYMYRPARLAPMGGVDRQTVCPQGMCAIVSGSSTTPVIRGEGAPVPIYGGGFSYAFRLEDVPMNRSEDVIAAGIRRGAFDAVVVGSAQMLPADGDRLDRRRGKRLGFLWKLVQQHYAPQRVVIVDGRDPPADDHFHEGVRELAGRGFRYFLREIPGAAAGCEEEPAGAPWAGAPRGDRGPADAGGAGGLAFSGGGEKDRWYIQQQMETEYLPKSKNWCVYAEYSRLANKSFWGYDVRVHNYAEEKDGTVHDSDKNIGGAGILAKIVDEKRGQLEVAPYFLPTFLAGPYWILDYNEQEGYTLVSG</sequence>
<dbReference type="InterPro" id="IPR012674">
    <property type="entry name" value="Calycin"/>
</dbReference>
<keyword evidence="2" id="KW-1185">Reference proteome</keyword>
<evidence type="ECO:0000313" key="2">
    <source>
        <dbReference type="Proteomes" id="UP001189429"/>
    </source>
</evidence>
<dbReference type="Proteomes" id="UP001189429">
    <property type="component" value="Unassembled WGS sequence"/>
</dbReference>
<protein>
    <submittedName>
        <fullName evidence="1">Uncharacterized protein</fullName>
    </submittedName>
</protein>
<gene>
    <name evidence="1" type="ORF">PCOR1329_LOCUS31405</name>
</gene>
<comment type="caution">
    <text evidence="1">The sequence shown here is derived from an EMBL/GenBank/DDBJ whole genome shotgun (WGS) entry which is preliminary data.</text>
</comment>
<dbReference type="Gene3D" id="2.40.128.20">
    <property type="match status" value="1"/>
</dbReference>
<name>A0ABN9SPK9_9DINO</name>
<accession>A0ABN9SPK9</accession>
<organism evidence="1 2">
    <name type="scientific">Prorocentrum cordatum</name>
    <dbReference type="NCBI Taxonomy" id="2364126"/>
    <lineage>
        <taxon>Eukaryota</taxon>
        <taxon>Sar</taxon>
        <taxon>Alveolata</taxon>
        <taxon>Dinophyceae</taxon>
        <taxon>Prorocentrales</taxon>
        <taxon>Prorocentraceae</taxon>
        <taxon>Prorocentrum</taxon>
    </lineage>
</organism>
<dbReference type="EMBL" id="CAUYUJ010012370">
    <property type="protein sequence ID" value="CAK0833822.1"/>
    <property type="molecule type" value="Genomic_DNA"/>
</dbReference>
<evidence type="ECO:0000313" key="1">
    <source>
        <dbReference type="EMBL" id="CAK0833822.1"/>
    </source>
</evidence>
<proteinExistence type="predicted"/>
<feature type="non-terminal residue" evidence="1">
    <location>
        <position position="702"/>
    </location>
</feature>
<reference evidence="1" key="1">
    <citation type="submission" date="2023-10" db="EMBL/GenBank/DDBJ databases">
        <authorList>
            <person name="Chen Y."/>
            <person name="Shah S."/>
            <person name="Dougan E. K."/>
            <person name="Thang M."/>
            <person name="Chan C."/>
        </authorList>
    </citation>
    <scope>NUCLEOTIDE SEQUENCE [LARGE SCALE GENOMIC DNA]</scope>
</reference>